<keyword evidence="1" id="KW-0812">Transmembrane</keyword>
<organism evidence="2 3">
    <name type="scientific">Yaniella flava</name>
    <dbReference type="NCBI Taxonomy" id="287930"/>
    <lineage>
        <taxon>Bacteria</taxon>
        <taxon>Bacillati</taxon>
        <taxon>Actinomycetota</taxon>
        <taxon>Actinomycetes</taxon>
        <taxon>Micrococcales</taxon>
        <taxon>Micrococcaceae</taxon>
        <taxon>Yaniella</taxon>
    </lineage>
</organism>
<evidence type="ECO:0000313" key="2">
    <source>
        <dbReference type="EMBL" id="GAA2036231.1"/>
    </source>
</evidence>
<evidence type="ECO:0000256" key="1">
    <source>
        <dbReference type="SAM" id="Phobius"/>
    </source>
</evidence>
<name>A0ABP5FXM3_9MICC</name>
<gene>
    <name evidence="2" type="ORF">GCM10009720_15960</name>
</gene>
<keyword evidence="3" id="KW-1185">Reference proteome</keyword>
<dbReference type="EMBL" id="BAAAMN010000028">
    <property type="protein sequence ID" value="GAA2036231.1"/>
    <property type="molecule type" value="Genomic_DNA"/>
</dbReference>
<keyword evidence="1" id="KW-0472">Membrane</keyword>
<keyword evidence="1" id="KW-1133">Transmembrane helix</keyword>
<proteinExistence type="predicted"/>
<dbReference type="RefSeq" id="WP_343957350.1">
    <property type="nucleotide sequence ID" value="NZ_BAAAMN010000028.1"/>
</dbReference>
<evidence type="ECO:0000313" key="3">
    <source>
        <dbReference type="Proteomes" id="UP001501461"/>
    </source>
</evidence>
<protein>
    <recommendedName>
        <fullName evidence="4">PEGA domain-containing protein</fullName>
    </recommendedName>
</protein>
<feature type="transmembrane region" description="Helical" evidence="1">
    <location>
        <begin position="7"/>
        <end position="26"/>
    </location>
</feature>
<reference evidence="3" key="1">
    <citation type="journal article" date="2019" name="Int. J. Syst. Evol. Microbiol.">
        <title>The Global Catalogue of Microorganisms (GCM) 10K type strain sequencing project: providing services to taxonomists for standard genome sequencing and annotation.</title>
        <authorList>
            <consortium name="The Broad Institute Genomics Platform"/>
            <consortium name="The Broad Institute Genome Sequencing Center for Infectious Disease"/>
            <person name="Wu L."/>
            <person name="Ma J."/>
        </authorList>
    </citation>
    <scope>NUCLEOTIDE SEQUENCE [LARGE SCALE GENOMIC DNA]</scope>
    <source>
        <strain evidence="3">JCM 13595</strain>
    </source>
</reference>
<dbReference type="Proteomes" id="UP001501461">
    <property type="component" value="Unassembled WGS sequence"/>
</dbReference>
<sequence>MSKSIKTYWPIAGIIAVLAVIVLALLRPWSTPETELTFEVSPNQVDVVVGGEDMGEITHGEVVTVELSGEVMVEASSAGFEPDSLPITVEPGEAQIVHVSLIPSSEEAEELVEEEEAVSEEQIVTEEYHELAEDMHDKHPILHDLPQEGSHYGAYQGLPEGSSTHDFGVHLHLYSGHEDKGREQFHTWMEGTGYNPGDYLIVETVKDEAPPVAAGDGPSWSELKAMGPQDISVPSDASADGLSVDELALHFVDVSTTWDAGEDIHHTDGLIRSKPLMTSALADTVQTPHRPTPSESWWTAYEHSAKSYPWIIEYEALDHQNDSAVEMSVCWAWIADDMEPVIDGPRTLEATIDTTGETNVIDDFHYVDPDDFVDNSGSPCIPEDAP</sequence>
<evidence type="ECO:0008006" key="4">
    <source>
        <dbReference type="Google" id="ProtNLM"/>
    </source>
</evidence>
<accession>A0ABP5FXM3</accession>
<comment type="caution">
    <text evidence="2">The sequence shown here is derived from an EMBL/GenBank/DDBJ whole genome shotgun (WGS) entry which is preliminary data.</text>
</comment>